<organism evidence="2 3">
    <name type="scientific">Pisolithus microcarpus 441</name>
    <dbReference type="NCBI Taxonomy" id="765257"/>
    <lineage>
        <taxon>Eukaryota</taxon>
        <taxon>Fungi</taxon>
        <taxon>Dikarya</taxon>
        <taxon>Basidiomycota</taxon>
        <taxon>Agaricomycotina</taxon>
        <taxon>Agaricomycetes</taxon>
        <taxon>Agaricomycetidae</taxon>
        <taxon>Boletales</taxon>
        <taxon>Sclerodermatineae</taxon>
        <taxon>Pisolithaceae</taxon>
        <taxon>Pisolithus</taxon>
    </lineage>
</organism>
<name>A0A0C9Z4Q8_9AGAM</name>
<evidence type="ECO:0000313" key="3">
    <source>
        <dbReference type="Proteomes" id="UP000054018"/>
    </source>
</evidence>
<dbReference type="GO" id="GO:0008270">
    <property type="term" value="F:zinc ion binding"/>
    <property type="evidence" value="ECO:0007669"/>
    <property type="project" value="InterPro"/>
</dbReference>
<sequence length="317" mass="34385">MDADSDIPENVRAWHPSARRPTNPPSPSTYHPVIDPRFIFEIGITDTPPSTAKARTGPIDAHNAHTIFVVSPCCRYCRSIHQACSRSLPSCARCTRVGQECVPVVGPYDILPMARTGIARLTPSNGSSNRDPTRVPPFQARSQGLNGQNGNDAKGKGNGERSISPIYTSTKRPLLVNEDREILRKRRKTSPELTSTTEVPETEPTPAPPVATSHPPTLQLTTSAQRPSDSSALECRAPAPRLTPLPPASLYGPPTTRWSFVKPSLNESKPGNTQSFSPISTLNSSRPPTKIPCLPRVWTTVSSPSVSIIIFHSVPSR</sequence>
<feature type="compositionally biased region" description="Polar residues" evidence="1">
    <location>
        <begin position="265"/>
        <end position="286"/>
    </location>
</feature>
<dbReference type="Proteomes" id="UP000054018">
    <property type="component" value="Unassembled WGS sequence"/>
</dbReference>
<dbReference type="CDD" id="cd00067">
    <property type="entry name" value="GAL4"/>
    <property type="match status" value="1"/>
</dbReference>
<dbReference type="HOGENOM" id="CLU_877491_0_0_1"/>
<dbReference type="AlphaFoldDB" id="A0A0C9Z4Q8"/>
<feature type="region of interest" description="Disordered" evidence="1">
    <location>
        <begin position="1"/>
        <end position="30"/>
    </location>
</feature>
<dbReference type="InterPro" id="IPR036864">
    <property type="entry name" value="Zn2-C6_fun-type_DNA-bd_sf"/>
</dbReference>
<feature type="compositionally biased region" description="Low complexity" evidence="1">
    <location>
        <begin position="191"/>
        <end position="202"/>
    </location>
</feature>
<evidence type="ECO:0008006" key="4">
    <source>
        <dbReference type="Google" id="ProtNLM"/>
    </source>
</evidence>
<feature type="compositionally biased region" description="Polar residues" evidence="1">
    <location>
        <begin position="140"/>
        <end position="151"/>
    </location>
</feature>
<keyword evidence="3" id="KW-1185">Reference proteome</keyword>
<protein>
    <recommendedName>
        <fullName evidence="4">Zn(2)-C6 fungal-type domain-containing protein</fullName>
    </recommendedName>
</protein>
<dbReference type="EMBL" id="KN833755">
    <property type="protein sequence ID" value="KIK21154.1"/>
    <property type="molecule type" value="Genomic_DNA"/>
</dbReference>
<proteinExistence type="predicted"/>
<dbReference type="InterPro" id="IPR001138">
    <property type="entry name" value="Zn2Cys6_DnaBD"/>
</dbReference>
<accession>A0A0C9Z4Q8</accession>
<dbReference type="OrthoDB" id="2678679at2759"/>
<dbReference type="SUPFAM" id="SSF57701">
    <property type="entry name" value="Zn2/Cys6 DNA-binding domain"/>
    <property type="match status" value="1"/>
</dbReference>
<feature type="compositionally biased region" description="Polar residues" evidence="1">
    <location>
        <begin position="214"/>
        <end position="231"/>
    </location>
</feature>
<evidence type="ECO:0000256" key="1">
    <source>
        <dbReference type="SAM" id="MobiDB-lite"/>
    </source>
</evidence>
<dbReference type="GO" id="GO:0000981">
    <property type="term" value="F:DNA-binding transcription factor activity, RNA polymerase II-specific"/>
    <property type="evidence" value="ECO:0007669"/>
    <property type="project" value="InterPro"/>
</dbReference>
<evidence type="ECO:0000313" key="2">
    <source>
        <dbReference type="EMBL" id="KIK21154.1"/>
    </source>
</evidence>
<gene>
    <name evidence="2" type="ORF">PISMIDRAFT_566822</name>
</gene>
<reference evidence="2 3" key="1">
    <citation type="submission" date="2014-04" db="EMBL/GenBank/DDBJ databases">
        <authorList>
            <consortium name="DOE Joint Genome Institute"/>
            <person name="Kuo A."/>
            <person name="Kohler A."/>
            <person name="Costa M.D."/>
            <person name="Nagy L.G."/>
            <person name="Floudas D."/>
            <person name="Copeland A."/>
            <person name="Barry K.W."/>
            <person name="Cichocki N."/>
            <person name="Veneault-Fourrey C."/>
            <person name="LaButti K."/>
            <person name="Lindquist E.A."/>
            <person name="Lipzen A."/>
            <person name="Lundell T."/>
            <person name="Morin E."/>
            <person name="Murat C."/>
            <person name="Sun H."/>
            <person name="Tunlid A."/>
            <person name="Henrissat B."/>
            <person name="Grigoriev I.V."/>
            <person name="Hibbett D.S."/>
            <person name="Martin F."/>
            <person name="Nordberg H.P."/>
            <person name="Cantor M.N."/>
            <person name="Hua S.X."/>
        </authorList>
    </citation>
    <scope>NUCLEOTIDE SEQUENCE [LARGE SCALE GENOMIC DNA]</scope>
    <source>
        <strain evidence="2 3">441</strain>
    </source>
</reference>
<feature type="region of interest" description="Disordered" evidence="1">
    <location>
        <begin position="119"/>
        <end position="286"/>
    </location>
</feature>
<reference evidence="3" key="2">
    <citation type="submission" date="2015-01" db="EMBL/GenBank/DDBJ databases">
        <title>Evolutionary Origins and Diversification of the Mycorrhizal Mutualists.</title>
        <authorList>
            <consortium name="DOE Joint Genome Institute"/>
            <consortium name="Mycorrhizal Genomics Consortium"/>
            <person name="Kohler A."/>
            <person name="Kuo A."/>
            <person name="Nagy L.G."/>
            <person name="Floudas D."/>
            <person name="Copeland A."/>
            <person name="Barry K.W."/>
            <person name="Cichocki N."/>
            <person name="Veneault-Fourrey C."/>
            <person name="LaButti K."/>
            <person name="Lindquist E.A."/>
            <person name="Lipzen A."/>
            <person name="Lundell T."/>
            <person name="Morin E."/>
            <person name="Murat C."/>
            <person name="Riley R."/>
            <person name="Ohm R."/>
            <person name="Sun H."/>
            <person name="Tunlid A."/>
            <person name="Henrissat B."/>
            <person name="Grigoriev I.V."/>
            <person name="Hibbett D.S."/>
            <person name="Martin F."/>
        </authorList>
    </citation>
    <scope>NUCLEOTIDE SEQUENCE [LARGE SCALE GENOMIC DNA]</scope>
    <source>
        <strain evidence="3">441</strain>
    </source>
</reference>